<dbReference type="EMBL" id="BPQB01000069">
    <property type="protein sequence ID" value="GJE97240.1"/>
    <property type="molecule type" value="Genomic_DNA"/>
</dbReference>
<evidence type="ECO:0000313" key="2">
    <source>
        <dbReference type="EMBL" id="GJE97240.1"/>
    </source>
</evidence>
<evidence type="ECO:0000259" key="1">
    <source>
        <dbReference type="Pfam" id="PF07993"/>
    </source>
</evidence>
<name>A0A9P3LJC5_9APHY</name>
<sequence length="126" mass="14296">MYLLAEPRVARIYTLNRPSASAEPRAREKAAFRERGLPEDALDDPRLVSLAGEVTPDKFGLDDMQYAEVLGTITHVIHNAWTVNFNLALQSFEDHIGSAPTRTRRRRCRRAAACAPARHVERRSRE</sequence>
<gene>
    <name evidence="2" type="ORF">PsYK624_134550</name>
</gene>
<dbReference type="OrthoDB" id="2499931at2759"/>
<dbReference type="Pfam" id="PF07993">
    <property type="entry name" value="NAD_binding_4"/>
    <property type="match status" value="1"/>
</dbReference>
<accession>A0A9P3LJC5</accession>
<dbReference type="Gene3D" id="3.40.50.720">
    <property type="entry name" value="NAD(P)-binding Rossmann-like Domain"/>
    <property type="match status" value="1"/>
</dbReference>
<reference evidence="2 3" key="1">
    <citation type="submission" date="2021-08" db="EMBL/GenBank/DDBJ databases">
        <title>Draft Genome Sequence of Phanerochaete sordida strain YK-624.</title>
        <authorList>
            <person name="Mori T."/>
            <person name="Dohra H."/>
            <person name="Suzuki T."/>
            <person name="Kawagishi H."/>
            <person name="Hirai H."/>
        </authorList>
    </citation>
    <scope>NUCLEOTIDE SEQUENCE [LARGE SCALE GENOMIC DNA]</scope>
    <source>
        <strain evidence="2 3">YK-624</strain>
    </source>
</reference>
<comment type="caution">
    <text evidence="2">The sequence shown here is derived from an EMBL/GenBank/DDBJ whole genome shotgun (WGS) entry which is preliminary data.</text>
</comment>
<dbReference type="Proteomes" id="UP000703269">
    <property type="component" value="Unassembled WGS sequence"/>
</dbReference>
<organism evidence="2 3">
    <name type="scientific">Phanerochaete sordida</name>
    <dbReference type="NCBI Taxonomy" id="48140"/>
    <lineage>
        <taxon>Eukaryota</taxon>
        <taxon>Fungi</taxon>
        <taxon>Dikarya</taxon>
        <taxon>Basidiomycota</taxon>
        <taxon>Agaricomycotina</taxon>
        <taxon>Agaricomycetes</taxon>
        <taxon>Polyporales</taxon>
        <taxon>Phanerochaetaceae</taxon>
        <taxon>Phanerochaete</taxon>
    </lineage>
</organism>
<keyword evidence="3" id="KW-1185">Reference proteome</keyword>
<evidence type="ECO:0000313" key="3">
    <source>
        <dbReference type="Proteomes" id="UP000703269"/>
    </source>
</evidence>
<dbReference type="AlphaFoldDB" id="A0A9P3LJC5"/>
<proteinExistence type="predicted"/>
<protein>
    <recommendedName>
        <fullName evidence="1">Thioester reductase (TE) domain-containing protein</fullName>
    </recommendedName>
</protein>
<feature type="domain" description="Thioester reductase (TE)" evidence="1">
    <location>
        <begin position="3"/>
        <end position="91"/>
    </location>
</feature>
<dbReference type="InterPro" id="IPR013120">
    <property type="entry name" value="FAR_NAD-bd"/>
</dbReference>